<dbReference type="Pfam" id="PF05954">
    <property type="entry name" value="Phage_GPD"/>
    <property type="match status" value="1"/>
</dbReference>
<protein>
    <submittedName>
        <fullName evidence="1">Contractile injection system protein, VgrG/Pvc8 family</fullName>
    </submittedName>
</protein>
<proteinExistence type="predicted"/>
<feature type="non-terminal residue" evidence="1">
    <location>
        <position position="148"/>
    </location>
</feature>
<evidence type="ECO:0000313" key="2">
    <source>
        <dbReference type="Proteomes" id="UP001204851"/>
    </source>
</evidence>
<organism evidence="1 2">
    <name type="scientific">Ideonella oryzae</name>
    <dbReference type="NCBI Taxonomy" id="2937441"/>
    <lineage>
        <taxon>Bacteria</taxon>
        <taxon>Pseudomonadati</taxon>
        <taxon>Pseudomonadota</taxon>
        <taxon>Betaproteobacteria</taxon>
        <taxon>Burkholderiales</taxon>
        <taxon>Sphaerotilaceae</taxon>
        <taxon>Ideonella</taxon>
    </lineage>
</organism>
<dbReference type="SUPFAM" id="SSF69279">
    <property type="entry name" value="Phage tail proteins"/>
    <property type="match status" value="1"/>
</dbReference>
<keyword evidence="2" id="KW-1185">Reference proteome</keyword>
<gene>
    <name evidence="1" type="ORF">M0L44_20700</name>
</gene>
<dbReference type="Gene3D" id="2.30.110.50">
    <property type="match status" value="1"/>
</dbReference>
<dbReference type="Proteomes" id="UP001204851">
    <property type="component" value="Unassembled WGS sequence"/>
</dbReference>
<accession>A0ABT1BSG2</accession>
<comment type="caution">
    <text evidence="1">The sequence shown here is derived from an EMBL/GenBank/DDBJ whole genome shotgun (WGS) entry which is preliminary data.</text>
</comment>
<reference evidence="1 2" key="1">
    <citation type="submission" date="2022-06" db="EMBL/GenBank/DDBJ databases">
        <title>Ideonella sp. NS12-5 Genome sequencing and assembly.</title>
        <authorList>
            <person name="Jung Y."/>
        </authorList>
    </citation>
    <scope>NUCLEOTIDE SEQUENCE [LARGE SCALE GENOMIC DNA]</scope>
    <source>
        <strain evidence="1 2">NS12-5</strain>
    </source>
</reference>
<sequence>MAALPSAALSSELDALSAFTWLEETERLITLRTALPALNLVATRLVMREAEGQGFELILDAVSTSAYLPLKTLIGEQMTVGLRQADGIYTPWHGYVTEAAQLGSDGGLARYRLVMAPWVAALQLRRDSFVFQDKTVQQILDDLFADYP</sequence>
<dbReference type="RefSeq" id="WP_252772080.1">
    <property type="nucleotide sequence ID" value="NZ_JAMXMC010000017.1"/>
</dbReference>
<dbReference type="Gene3D" id="3.55.50.10">
    <property type="entry name" value="Baseplate protein-like domains"/>
    <property type="match status" value="1"/>
</dbReference>
<name>A0ABT1BSG2_9BURK</name>
<evidence type="ECO:0000313" key="1">
    <source>
        <dbReference type="EMBL" id="MCO5979125.1"/>
    </source>
</evidence>
<dbReference type="EMBL" id="JAMXMC010000017">
    <property type="protein sequence ID" value="MCO5979125.1"/>
    <property type="molecule type" value="Genomic_DNA"/>
</dbReference>